<dbReference type="AlphaFoldDB" id="A0AAV4Q7E8"/>
<sequence length="219" mass="24293">MDCPSWKIILLGGGRRCQTLVSSRSGKLLKKAIDFAVDQILGKVPIFEGMLENNSLEEGGAGDVAVKLLLAQDLGSYSKHAIDFAVDQHLARFLFSKGWSSFYRTEDLGRDGKFLRILTLAIEIFIIHTFRNKCALYSALNTNDGKGIHDKHSIKQWREKKMDCPSWKIILLGVGGGVAVKLLLAQDLGKLLENAIDFALDQILGKVPIFGEMVQFSQK</sequence>
<name>A0AAV4Q7E8_CAEEX</name>
<gene>
    <name evidence="1" type="ORF">CEXT_228761</name>
</gene>
<proteinExistence type="predicted"/>
<comment type="caution">
    <text evidence="1">The sequence shown here is derived from an EMBL/GenBank/DDBJ whole genome shotgun (WGS) entry which is preliminary data.</text>
</comment>
<keyword evidence="2" id="KW-1185">Reference proteome</keyword>
<dbReference type="EMBL" id="BPLR01005671">
    <property type="protein sequence ID" value="GIY04127.1"/>
    <property type="molecule type" value="Genomic_DNA"/>
</dbReference>
<evidence type="ECO:0000313" key="1">
    <source>
        <dbReference type="EMBL" id="GIY04127.1"/>
    </source>
</evidence>
<protein>
    <submittedName>
        <fullName evidence="1">Uncharacterized protein</fullName>
    </submittedName>
</protein>
<evidence type="ECO:0000313" key="2">
    <source>
        <dbReference type="Proteomes" id="UP001054945"/>
    </source>
</evidence>
<accession>A0AAV4Q7E8</accession>
<reference evidence="1 2" key="1">
    <citation type="submission" date="2021-06" db="EMBL/GenBank/DDBJ databases">
        <title>Caerostris extrusa draft genome.</title>
        <authorList>
            <person name="Kono N."/>
            <person name="Arakawa K."/>
        </authorList>
    </citation>
    <scope>NUCLEOTIDE SEQUENCE [LARGE SCALE GENOMIC DNA]</scope>
</reference>
<dbReference type="Proteomes" id="UP001054945">
    <property type="component" value="Unassembled WGS sequence"/>
</dbReference>
<organism evidence="1 2">
    <name type="scientific">Caerostris extrusa</name>
    <name type="common">Bark spider</name>
    <name type="synonym">Caerostris bankana</name>
    <dbReference type="NCBI Taxonomy" id="172846"/>
    <lineage>
        <taxon>Eukaryota</taxon>
        <taxon>Metazoa</taxon>
        <taxon>Ecdysozoa</taxon>
        <taxon>Arthropoda</taxon>
        <taxon>Chelicerata</taxon>
        <taxon>Arachnida</taxon>
        <taxon>Araneae</taxon>
        <taxon>Araneomorphae</taxon>
        <taxon>Entelegynae</taxon>
        <taxon>Araneoidea</taxon>
        <taxon>Araneidae</taxon>
        <taxon>Caerostris</taxon>
    </lineage>
</organism>